<organism evidence="2 3">
    <name type="scientific">Rhynchophorus ferrugineus</name>
    <name type="common">Red palm weevil</name>
    <name type="synonym">Curculio ferrugineus</name>
    <dbReference type="NCBI Taxonomy" id="354439"/>
    <lineage>
        <taxon>Eukaryota</taxon>
        <taxon>Metazoa</taxon>
        <taxon>Ecdysozoa</taxon>
        <taxon>Arthropoda</taxon>
        <taxon>Hexapoda</taxon>
        <taxon>Insecta</taxon>
        <taxon>Pterygota</taxon>
        <taxon>Neoptera</taxon>
        <taxon>Endopterygota</taxon>
        <taxon>Coleoptera</taxon>
        <taxon>Polyphaga</taxon>
        <taxon>Cucujiformia</taxon>
        <taxon>Curculionidae</taxon>
        <taxon>Dryophthorinae</taxon>
        <taxon>Rhynchophorus</taxon>
    </lineage>
</organism>
<reference evidence="2" key="1">
    <citation type="submission" date="2020-08" db="EMBL/GenBank/DDBJ databases">
        <title>Genome sequencing and assembly of the red palm weevil Rhynchophorus ferrugineus.</title>
        <authorList>
            <person name="Dias G.B."/>
            <person name="Bergman C.M."/>
            <person name="Manee M."/>
        </authorList>
    </citation>
    <scope>NUCLEOTIDE SEQUENCE</scope>
    <source>
        <strain evidence="2">AA-2017</strain>
        <tissue evidence="2">Whole larva</tissue>
    </source>
</reference>
<evidence type="ECO:0000313" key="2">
    <source>
        <dbReference type="EMBL" id="KAF7283431.1"/>
    </source>
</evidence>
<proteinExistence type="predicted"/>
<protein>
    <submittedName>
        <fullName evidence="2">Uncharacterized protein</fullName>
    </submittedName>
</protein>
<feature type="region of interest" description="Disordered" evidence="1">
    <location>
        <begin position="74"/>
        <end position="99"/>
    </location>
</feature>
<name>A0A834IPC4_RHYFE</name>
<dbReference type="EMBL" id="JAACXV010000108">
    <property type="protein sequence ID" value="KAF7283431.1"/>
    <property type="molecule type" value="Genomic_DNA"/>
</dbReference>
<evidence type="ECO:0000313" key="3">
    <source>
        <dbReference type="Proteomes" id="UP000625711"/>
    </source>
</evidence>
<dbReference type="AlphaFoldDB" id="A0A834IPC4"/>
<accession>A0A834IPC4</accession>
<evidence type="ECO:0000256" key="1">
    <source>
        <dbReference type="SAM" id="MobiDB-lite"/>
    </source>
</evidence>
<gene>
    <name evidence="2" type="ORF">GWI33_000571</name>
</gene>
<comment type="caution">
    <text evidence="2">The sequence shown here is derived from an EMBL/GenBank/DDBJ whole genome shotgun (WGS) entry which is preliminary data.</text>
</comment>
<dbReference type="Proteomes" id="UP000625711">
    <property type="component" value="Unassembled WGS sequence"/>
</dbReference>
<sequence>MTETDIKPLLTNFYKKSKKCISRSGNKVKLSDDIIRNIDPAFAATDTVSDGGGVRDGGKRNRIGTRDSFKTAAETITGFGRTDGGKNLPYYPLQRRNNE</sequence>
<keyword evidence="3" id="KW-1185">Reference proteome</keyword>